<evidence type="ECO:0000256" key="1">
    <source>
        <dbReference type="SAM" id="MobiDB-lite"/>
    </source>
</evidence>
<reference evidence="2" key="1">
    <citation type="submission" date="2021-03" db="EMBL/GenBank/DDBJ databases">
        <title>Comparative genomics and phylogenomic investigation of the class Geoglossomycetes provide insights into ecological specialization and systematics.</title>
        <authorList>
            <person name="Melie T."/>
            <person name="Pirro S."/>
            <person name="Miller A.N."/>
            <person name="Quandt A."/>
        </authorList>
    </citation>
    <scope>NUCLEOTIDE SEQUENCE</scope>
    <source>
        <strain evidence="2">GBOQ0MN5Z8</strain>
    </source>
</reference>
<dbReference type="EMBL" id="JAGHQL010000051">
    <property type="protein sequence ID" value="KAH0542538.1"/>
    <property type="molecule type" value="Genomic_DNA"/>
</dbReference>
<feature type="region of interest" description="Disordered" evidence="1">
    <location>
        <begin position="160"/>
        <end position="184"/>
    </location>
</feature>
<proteinExistence type="predicted"/>
<dbReference type="OrthoDB" id="5417357at2759"/>
<organism evidence="2 3">
    <name type="scientific">Glutinoglossum americanum</name>
    <dbReference type="NCBI Taxonomy" id="1670608"/>
    <lineage>
        <taxon>Eukaryota</taxon>
        <taxon>Fungi</taxon>
        <taxon>Dikarya</taxon>
        <taxon>Ascomycota</taxon>
        <taxon>Pezizomycotina</taxon>
        <taxon>Geoglossomycetes</taxon>
        <taxon>Geoglossales</taxon>
        <taxon>Geoglossaceae</taxon>
        <taxon>Glutinoglossum</taxon>
    </lineage>
</organism>
<dbReference type="Proteomes" id="UP000698800">
    <property type="component" value="Unassembled WGS sequence"/>
</dbReference>
<feature type="compositionally biased region" description="Basic and acidic residues" evidence="1">
    <location>
        <begin position="28"/>
        <end position="43"/>
    </location>
</feature>
<comment type="caution">
    <text evidence="2">The sequence shown here is derived from an EMBL/GenBank/DDBJ whole genome shotgun (WGS) entry which is preliminary data.</text>
</comment>
<gene>
    <name evidence="2" type="ORF">FGG08_003043</name>
</gene>
<name>A0A9P8L526_9PEZI</name>
<evidence type="ECO:0000313" key="2">
    <source>
        <dbReference type="EMBL" id="KAH0542538.1"/>
    </source>
</evidence>
<protein>
    <submittedName>
        <fullName evidence="2">Uncharacterized protein</fullName>
    </submittedName>
</protein>
<feature type="region of interest" description="Disordered" evidence="1">
    <location>
        <begin position="1"/>
        <end position="85"/>
    </location>
</feature>
<sequence>MSSAALQPFPTHHQTLKSEKPSTGAASRIRDSLVKTENPRESDGAVAGVGQGPRPALKRSGRSPKGQARDCGINPRRAPLRNASSRARIGVSKAYAPLLIPASIESDAAGPSQILDNSDTEMLLNIDDLIDDVDCSGESDGYTEAGASVASRRSRRGILGKRKNARAQEACEGNPAGRRSRRGERLDREDLMLIRGEGDIARKRAARRRRLCVLAEEERGGLDRKEIEKLVGFMAGTIDWRSAVRVTKGIDNERTNNGPIEGDIEDLAAPAEALSNHWRDVLSKMLVDMYPS</sequence>
<evidence type="ECO:0000313" key="3">
    <source>
        <dbReference type="Proteomes" id="UP000698800"/>
    </source>
</evidence>
<keyword evidence="3" id="KW-1185">Reference proteome</keyword>
<dbReference type="AlphaFoldDB" id="A0A9P8L526"/>
<accession>A0A9P8L526</accession>